<keyword evidence="7 16" id="KW-0812">Transmembrane</keyword>
<dbReference type="PANTHER" id="PTHR11435:SF1">
    <property type="entry name" value="NADH-UBIQUINONE OXIDOREDUCTASE CHAIN 6"/>
    <property type="match status" value="1"/>
</dbReference>
<feature type="transmembrane region" description="Helical" evidence="16">
    <location>
        <begin position="84"/>
        <end position="102"/>
    </location>
</feature>
<reference evidence="17" key="1">
    <citation type="submission" date="2020-08" db="EMBL/GenBank/DDBJ databases">
        <authorList>
            <person name="Langkjaer E.M.R."/>
            <person name="Leerhoei F."/>
        </authorList>
    </citation>
    <scope>NUCLEOTIDE SEQUENCE</scope>
    <source>
        <strain evidence="17">DM761</strain>
    </source>
</reference>
<evidence type="ECO:0000256" key="5">
    <source>
        <dbReference type="ARBA" id="ARBA00022448"/>
    </source>
</evidence>
<keyword evidence="8" id="KW-1278">Translocase</keyword>
<dbReference type="PANTHER" id="PTHR11435">
    <property type="entry name" value="NADH UBIQUINONE OXIDOREDUCTASE SUBUNIT ND6"/>
    <property type="match status" value="1"/>
</dbReference>
<dbReference type="AlphaFoldDB" id="A0A7U3NJP1"/>
<feature type="transmembrane region" description="Helical" evidence="16">
    <location>
        <begin position="28"/>
        <end position="46"/>
    </location>
</feature>
<evidence type="ECO:0000256" key="12">
    <source>
        <dbReference type="ARBA" id="ARBA00023128"/>
    </source>
</evidence>
<evidence type="ECO:0000256" key="7">
    <source>
        <dbReference type="ARBA" id="ARBA00022692"/>
    </source>
</evidence>
<keyword evidence="12 17" id="KW-0496">Mitochondrion</keyword>
<evidence type="ECO:0000256" key="6">
    <source>
        <dbReference type="ARBA" id="ARBA00022660"/>
    </source>
</evidence>
<evidence type="ECO:0000256" key="15">
    <source>
        <dbReference type="ARBA" id="ARBA00049551"/>
    </source>
</evidence>
<comment type="catalytic activity">
    <reaction evidence="15">
        <text>a ubiquinone + NADH + 5 H(+)(in) = a ubiquinol + NAD(+) + 4 H(+)(out)</text>
        <dbReference type="Rhea" id="RHEA:29091"/>
        <dbReference type="Rhea" id="RHEA-COMP:9565"/>
        <dbReference type="Rhea" id="RHEA-COMP:9566"/>
        <dbReference type="ChEBI" id="CHEBI:15378"/>
        <dbReference type="ChEBI" id="CHEBI:16389"/>
        <dbReference type="ChEBI" id="CHEBI:17976"/>
        <dbReference type="ChEBI" id="CHEBI:57540"/>
        <dbReference type="ChEBI" id="CHEBI:57945"/>
        <dbReference type="EC" id="7.1.1.2"/>
    </reaction>
</comment>
<feature type="transmembrane region" description="Helical" evidence="16">
    <location>
        <begin position="53"/>
        <end position="72"/>
    </location>
</feature>
<dbReference type="EC" id="7.1.1.2" evidence="3"/>
<evidence type="ECO:0000256" key="2">
    <source>
        <dbReference type="ARBA" id="ARBA00005698"/>
    </source>
</evidence>
<evidence type="ECO:0000256" key="1">
    <source>
        <dbReference type="ARBA" id="ARBA00004225"/>
    </source>
</evidence>
<evidence type="ECO:0000256" key="16">
    <source>
        <dbReference type="SAM" id="Phobius"/>
    </source>
</evidence>
<keyword evidence="13 16" id="KW-0472">Membrane</keyword>
<evidence type="ECO:0000256" key="10">
    <source>
        <dbReference type="ARBA" id="ARBA00022989"/>
    </source>
</evidence>
<evidence type="ECO:0000313" key="17">
    <source>
        <dbReference type="EMBL" id="QOV03265.1"/>
    </source>
</evidence>
<geneLocation type="mitochondrion" evidence="17"/>
<dbReference type="InterPro" id="IPR050269">
    <property type="entry name" value="ComplexI_Subunit6"/>
</dbReference>
<sequence length="174" mass="20743">MFTLFLMFLMMIFSILFTQLKHPLSIGFMLLIQTFLTCLLSGSMFFSYWFSYILFLVFLGGMLVLFIYMTSLASNEMFSLSMNMLFNFIIFIMINFLIIMFMDKTIFMNFIINNEMMTFNNTNMFLKENIMNLNKLFNYPSNMMTLLLINYLFFTLVIVVKITNFFSGPLRTMF</sequence>
<dbReference type="GO" id="GO:0008137">
    <property type="term" value="F:NADH dehydrogenase (ubiquinone) activity"/>
    <property type="evidence" value="ECO:0007669"/>
    <property type="project" value="UniProtKB-EC"/>
</dbReference>
<dbReference type="GO" id="GO:0031966">
    <property type="term" value="C:mitochondrial membrane"/>
    <property type="evidence" value="ECO:0007669"/>
    <property type="project" value="UniProtKB-SubCell"/>
</dbReference>
<comment type="subcellular location">
    <subcellularLocation>
        <location evidence="1">Mitochondrion membrane</location>
        <topology evidence="1">Multi-pass membrane protein</topology>
    </subcellularLocation>
</comment>
<dbReference type="EMBL" id="MT920419">
    <property type="protein sequence ID" value="QOV03265.1"/>
    <property type="molecule type" value="Genomic_DNA"/>
</dbReference>
<keyword evidence="11" id="KW-0520">NAD</keyword>
<comment type="similarity">
    <text evidence="2">Belongs to the complex I subunit 6 family.</text>
</comment>
<evidence type="ECO:0000256" key="14">
    <source>
        <dbReference type="ARBA" id="ARBA00031019"/>
    </source>
</evidence>
<accession>A0A7U3NJP1</accession>
<keyword evidence="5" id="KW-0813">Transport</keyword>
<evidence type="ECO:0000256" key="4">
    <source>
        <dbReference type="ARBA" id="ARBA00021095"/>
    </source>
</evidence>
<keyword evidence="10 16" id="KW-1133">Transmembrane helix</keyword>
<keyword evidence="9" id="KW-0249">Electron transport</keyword>
<protein>
    <recommendedName>
        <fullName evidence="4">NADH-ubiquinone oxidoreductase chain 6</fullName>
        <ecNumber evidence="3">7.1.1.2</ecNumber>
    </recommendedName>
    <alternativeName>
        <fullName evidence="14">NADH dehydrogenase subunit 6</fullName>
    </alternativeName>
</protein>
<keyword evidence="6" id="KW-0679">Respiratory chain</keyword>
<evidence type="ECO:0000256" key="3">
    <source>
        <dbReference type="ARBA" id="ARBA00012944"/>
    </source>
</evidence>
<gene>
    <name evidence="17" type="primary">ND6</name>
</gene>
<proteinExistence type="inferred from homology"/>
<name>A0A7U3NJP1_9DIPT</name>
<evidence type="ECO:0000256" key="13">
    <source>
        <dbReference type="ARBA" id="ARBA00023136"/>
    </source>
</evidence>
<evidence type="ECO:0000256" key="8">
    <source>
        <dbReference type="ARBA" id="ARBA00022967"/>
    </source>
</evidence>
<evidence type="ECO:0000256" key="11">
    <source>
        <dbReference type="ARBA" id="ARBA00023027"/>
    </source>
</evidence>
<evidence type="ECO:0000256" key="9">
    <source>
        <dbReference type="ARBA" id="ARBA00022982"/>
    </source>
</evidence>
<feature type="transmembrane region" description="Helical" evidence="16">
    <location>
        <begin position="145"/>
        <end position="166"/>
    </location>
</feature>
<organism evidence="17">
    <name type="scientific">Orfelia nemoralis</name>
    <dbReference type="NCBI Taxonomy" id="1588145"/>
    <lineage>
        <taxon>Eukaryota</taxon>
        <taxon>Metazoa</taxon>
        <taxon>Ecdysozoa</taxon>
        <taxon>Arthropoda</taxon>
        <taxon>Hexapoda</taxon>
        <taxon>Insecta</taxon>
        <taxon>Pterygota</taxon>
        <taxon>Neoptera</taxon>
        <taxon>Endopterygota</taxon>
        <taxon>Diptera</taxon>
        <taxon>Nematocera</taxon>
        <taxon>Sciaroidea</taxon>
        <taxon>Keroplatidae</taxon>
        <taxon>Keroplatinae</taxon>
        <taxon>Orfeliini</taxon>
        <taxon>Orfelia</taxon>
    </lineage>
</organism>